<reference evidence="3" key="1">
    <citation type="submission" date="2021-06" db="EMBL/GenBank/DDBJ databases">
        <title>Sequencing of actinobacteria type strains.</title>
        <authorList>
            <person name="Nguyen G.-S."/>
            <person name="Wentzel A."/>
        </authorList>
    </citation>
    <scope>NUCLEOTIDE SEQUENCE</scope>
    <source>
        <strain evidence="3">P38-E01</strain>
    </source>
</reference>
<evidence type="ECO:0000313" key="4">
    <source>
        <dbReference type="Proteomes" id="UP000694501"/>
    </source>
</evidence>
<dbReference type="SUPFAM" id="SSF55811">
    <property type="entry name" value="Nudix"/>
    <property type="match status" value="1"/>
</dbReference>
<dbReference type="CDD" id="cd04690">
    <property type="entry name" value="NUDIX_Hydrolase"/>
    <property type="match status" value="1"/>
</dbReference>
<proteinExistence type="predicted"/>
<dbReference type="Gene3D" id="3.90.79.10">
    <property type="entry name" value="Nucleoside Triphosphate Pyrophosphohydrolase"/>
    <property type="match status" value="1"/>
</dbReference>
<dbReference type="AlphaFoldDB" id="A0A949JR88"/>
<evidence type="ECO:0000259" key="2">
    <source>
        <dbReference type="PROSITE" id="PS51462"/>
    </source>
</evidence>
<protein>
    <submittedName>
        <fullName evidence="3">NUDIX domain-containing protein</fullName>
    </submittedName>
</protein>
<dbReference type="PROSITE" id="PS51462">
    <property type="entry name" value="NUDIX"/>
    <property type="match status" value="1"/>
</dbReference>
<dbReference type="Proteomes" id="UP000694501">
    <property type="component" value="Unassembled WGS sequence"/>
</dbReference>
<evidence type="ECO:0000313" key="3">
    <source>
        <dbReference type="EMBL" id="MBU7600789.1"/>
    </source>
</evidence>
<dbReference type="PROSITE" id="PS00893">
    <property type="entry name" value="NUDIX_BOX"/>
    <property type="match status" value="1"/>
</dbReference>
<feature type="domain" description="Nudix hydrolase" evidence="2">
    <location>
        <begin position="1"/>
        <end position="128"/>
    </location>
</feature>
<dbReference type="InterPro" id="IPR020084">
    <property type="entry name" value="NUDIX_hydrolase_CS"/>
</dbReference>
<evidence type="ECO:0000256" key="1">
    <source>
        <dbReference type="ARBA" id="ARBA00022801"/>
    </source>
</evidence>
<keyword evidence="4" id="KW-1185">Reference proteome</keyword>
<comment type="caution">
    <text evidence="3">The sequence shown here is derived from an EMBL/GenBank/DDBJ whole genome shotgun (WGS) entry which is preliminary data.</text>
</comment>
<dbReference type="Pfam" id="PF00293">
    <property type="entry name" value="NUDIX"/>
    <property type="match status" value="1"/>
</dbReference>
<sequence length="134" mass="15101">MNKLIDTVAWIHLRGGLVLGTRSHGKELFFIPGGKRNPGESDLDTLVRETREELTVRLDPDTARHFGTYEAPAGPHSPVPRVRMACYTAAFAGEPEPSAEIEEMAWLGYAERFRTPPVDRLVFDELLARGWIER</sequence>
<dbReference type="InterPro" id="IPR015797">
    <property type="entry name" value="NUDIX_hydrolase-like_dom_sf"/>
</dbReference>
<gene>
    <name evidence="3" type="ORF">JGS22_024975</name>
</gene>
<dbReference type="RefSeq" id="WP_211041093.1">
    <property type="nucleotide sequence ID" value="NZ_JAELVF020000004.1"/>
</dbReference>
<keyword evidence="1" id="KW-0378">Hydrolase</keyword>
<accession>A0A949JR88</accession>
<organism evidence="3 4">
    <name type="scientific">Streptomyces tardus</name>
    <dbReference type="NCBI Taxonomy" id="2780544"/>
    <lineage>
        <taxon>Bacteria</taxon>
        <taxon>Bacillati</taxon>
        <taxon>Actinomycetota</taxon>
        <taxon>Actinomycetes</taxon>
        <taxon>Kitasatosporales</taxon>
        <taxon>Streptomycetaceae</taxon>
        <taxon>Streptomyces</taxon>
    </lineage>
</organism>
<dbReference type="EMBL" id="JAELVF020000004">
    <property type="protein sequence ID" value="MBU7600789.1"/>
    <property type="molecule type" value="Genomic_DNA"/>
</dbReference>
<dbReference type="GO" id="GO:0016787">
    <property type="term" value="F:hydrolase activity"/>
    <property type="evidence" value="ECO:0007669"/>
    <property type="project" value="UniProtKB-KW"/>
</dbReference>
<dbReference type="InterPro" id="IPR000086">
    <property type="entry name" value="NUDIX_hydrolase_dom"/>
</dbReference>
<name>A0A949JR88_9ACTN</name>